<name>A0A286UU66_9AGAM</name>
<accession>A0A286UU66</accession>
<dbReference type="AlphaFoldDB" id="A0A286UU66"/>
<protein>
    <submittedName>
        <fullName evidence="1">Uncharacterized protein</fullName>
    </submittedName>
</protein>
<comment type="caution">
    <text evidence="1">The sequence shown here is derived from an EMBL/GenBank/DDBJ whole genome shotgun (WGS) entry which is preliminary data.</text>
</comment>
<organism evidence="1 2">
    <name type="scientific">Pyrrhoderma noxium</name>
    <dbReference type="NCBI Taxonomy" id="2282107"/>
    <lineage>
        <taxon>Eukaryota</taxon>
        <taxon>Fungi</taxon>
        <taxon>Dikarya</taxon>
        <taxon>Basidiomycota</taxon>
        <taxon>Agaricomycotina</taxon>
        <taxon>Agaricomycetes</taxon>
        <taxon>Hymenochaetales</taxon>
        <taxon>Hymenochaetaceae</taxon>
        <taxon>Pyrrhoderma</taxon>
    </lineage>
</organism>
<sequence>MYPRILQVSGRSIEISQVIERTYEYLSQYISDGDDILGISTRVTFYVSLYYGWIPKLEMIALIFIIGI</sequence>
<dbReference type="InParanoid" id="A0A286UU66"/>
<keyword evidence="2" id="KW-1185">Reference proteome</keyword>
<reference evidence="1 2" key="1">
    <citation type="journal article" date="2017" name="Mol. Ecol.">
        <title>Comparative and population genomic landscape of Phellinus noxius: A hypervariable fungus causing root rot in trees.</title>
        <authorList>
            <person name="Chung C.L."/>
            <person name="Lee T.J."/>
            <person name="Akiba M."/>
            <person name="Lee H.H."/>
            <person name="Kuo T.H."/>
            <person name="Liu D."/>
            <person name="Ke H.M."/>
            <person name="Yokoi T."/>
            <person name="Roa M.B."/>
            <person name="Lu M.J."/>
            <person name="Chang Y.Y."/>
            <person name="Ann P.J."/>
            <person name="Tsai J.N."/>
            <person name="Chen C.Y."/>
            <person name="Tzean S.S."/>
            <person name="Ota Y."/>
            <person name="Hattori T."/>
            <person name="Sahashi N."/>
            <person name="Liou R.F."/>
            <person name="Kikuchi T."/>
            <person name="Tsai I.J."/>
        </authorList>
    </citation>
    <scope>NUCLEOTIDE SEQUENCE [LARGE SCALE GENOMIC DNA]</scope>
    <source>
        <strain evidence="1 2">FFPRI411160</strain>
    </source>
</reference>
<proteinExistence type="predicted"/>
<dbReference type="Proteomes" id="UP000217199">
    <property type="component" value="Unassembled WGS sequence"/>
</dbReference>
<evidence type="ECO:0000313" key="2">
    <source>
        <dbReference type="Proteomes" id="UP000217199"/>
    </source>
</evidence>
<evidence type="ECO:0000313" key="1">
    <source>
        <dbReference type="EMBL" id="PAV23042.1"/>
    </source>
</evidence>
<dbReference type="EMBL" id="NBII01000001">
    <property type="protein sequence ID" value="PAV23042.1"/>
    <property type="molecule type" value="Genomic_DNA"/>
</dbReference>
<gene>
    <name evidence="1" type="ORF">PNOK_0010900</name>
</gene>